<evidence type="ECO:0000313" key="2">
    <source>
        <dbReference type="EMBL" id="ACO70048.1"/>
    </source>
</evidence>
<feature type="compositionally biased region" description="Basic and acidic residues" evidence="1">
    <location>
        <begin position="53"/>
        <end position="64"/>
    </location>
</feature>
<sequence>MPQGPKAPIADPAGVSNMTAEQHKSALQALSNGQPVPYPATLRTVVHAGTKAPKREDQDPDKKPPGYSRNARGGFFTS</sequence>
<dbReference type="InParanoid" id="C1FH74"/>
<dbReference type="EMBL" id="CP001576">
    <property type="protein sequence ID" value="ACO70048.1"/>
    <property type="molecule type" value="Genomic_DNA"/>
</dbReference>
<dbReference type="Proteomes" id="UP000002009">
    <property type="component" value="Chromosome 10"/>
</dbReference>
<gene>
    <name evidence="2" type="ORF">MICPUN_61983</name>
</gene>
<name>C1FH74_MICCC</name>
<feature type="region of interest" description="Disordered" evidence="1">
    <location>
        <begin position="1"/>
        <end position="78"/>
    </location>
</feature>
<proteinExistence type="predicted"/>
<dbReference type="AlphaFoldDB" id="C1FH74"/>
<organism evidence="2 3">
    <name type="scientific">Micromonas commoda (strain RCC299 / NOUM17 / CCMP2709)</name>
    <name type="common">Picoplanktonic green alga</name>
    <dbReference type="NCBI Taxonomy" id="296587"/>
    <lineage>
        <taxon>Eukaryota</taxon>
        <taxon>Viridiplantae</taxon>
        <taxon>Chlorophyta</taxon>
        <taxon>Mamiellophyceae</taxon>
        <taxon>Mamiellales</taxon>
        <taxon>Mamiellaceae</taxon>
        <taxon>Micromonas</taxon>
    </lineage>
</organism>
<keyword evidence="3" id="KW-1185">Reference proteome</keyword>
<dbReference type="GeneID" id="8247067"/>
<dbReference type="KEGG" id="mis:MICPUN_61983"/>
<protein>
    <submittedName>
        <fullName evidence="2">Uncharacterized protein</fullName>
    </submittedName>
</protein>
<evidence type="ECO:0000313" key="3">
    <source>
        <dbReference type="Proteomes" id="UP000002009"/>
    </source>
</evidence>
<dbReference type="OMA" id="KSEFSHF"/>
<dbReference type="STRING" id="296587.C1FH74"/>
<dbReference type="RefSeq" id="XP_002508790.1">
    <property type="nucleotide sequence ID" value="XM_002508744.1"/>
</dbReference>
<reference evidence="2 3" key="1">
    <citation type="journal article" date="2009" name="Science">
        <title>Green evolution and dynamic adaptations revealed by genomes of the marine picoeukaryotes Micromonas.</title>
        <authorList>
            <person name="Worden A.Z."/>
            <person name="Lee J.H."/>
            <person name="Mock T."/>
            <person name="Rouze P."/>
            <person name="Simmons M.P."/>
            <person name="Aerts A.L."/>
            <person name="Allen A.E."/>
            <person name="Cuvelier M.L."/>
            <person name="Derelle E."/>
            <person name="Everett M.V."/>
            <person name="Foulon E."/>
            <person name="Grimwood J."/>
            <person name="Gundlach H."/>
            <person name="Henrissat B."/>
            <person name="Napoli C."/>
            <person name="McDonald S.M."/>
            <person name="Parker M.S."/>
            <person name="Rombauts S."/>
            <person name="Salamov A."/>
            <person name="Von Dassow P."/>
            <person name="Badger J.H."/>
            <person name="Coutinho P.M."/>
            <person name="Demir E."/>
            <person name="Dubchak I."/>
            <person name="Gentemann C."/>
            <person name="Eikrem W."/>
            <person name="Gready J.E."/>
            <person name="John U."/>
            <person name="Lanier W."/>
            <person name="Lindquist E.A."/>
            <person name="Lucas S."/>
            <person name="Mayer K.F."/>
            <person name="Moreau H."/>
            <person name="Not F."/>
            <person name="Otillar R."/>
            <person name="Panaud O."/>
            <person name="Pangilinan J."/>
            <person name="Paulsen I."/>
            <person name="Piegu B."/>
            <person name="Poliakov A."/>
            <person name="Robbens S."/>
            <person name="Schmutz J."/>
            <person name="Toulza E."/>
            <person name="Wyss T."/>
            <person name="Zelensky A."/>
            <person name="Zhou K."/>
            <person name="Armbrust E.V."/>
            <person name="Bhattacharya D."/>
            <person name="Goodenough U.W."/>
            <person name="Van de Peer Y."/>
            <person name="Grigoriev I.V."/>
        </authorList>
    </citation>
    <scope>NUCLEOTIDE SEQUENCE [LARGE SCALE GENOMIC DNA]</scope>
    <source>
        <strain evidence="3">RCC299 / NOUM17</strain>
    </source>
</reference>
<accession>C1FH74</accession>
<evidence type="ECO:0000256" key="1">
    <source>
        <dbReference type="SAM" id="MobiDB-lite"/>
    </source>
</evidence>
<dbReference type="OrthoDB" id="523152at2759"/>